<proteinExistence type="predicted"/>
<reference evidence="2 3" key="1">
    <citation type="submission" date="2024-10" db="EMBL/GenBank/DDBJ databases">
        <title>The Natural Products Discovery Center: Release of the First 8490 Sequenced Strains for Exploring Actinobacteria Biosynthetic Diversity.</title>
        <authorList>
            <person name="Kalkreuter E."/>
            <person name="Kautsar S.A."/>
            <person name="Yang D."/>
            <person name="Bader C.D."/>
            <person name="Teijaro C.N."/>
            <person name="Fluegel L."/>
            <person name="Davis C.M."/>
            <person name="Simpson J.R."/>
            <person name="Lauterbach L."/>
            <person name="Steele A.D."/>
            <person name="Gui C."/>
            <person name="Meng S."/>
            <person name="Li G."/>
            <person name="Viehrig K."/>
            <person name="Ye F."/>
            <person name="Su P."/>
            <person name="Kiefer A.F."/>
            <person name="Nichols A."/>
            <person name="Cepeda A.J."/>
            <person name="Yan W."/>
            <person name="Fan B."/>
            <person name="Jiang Y."/>
            <person name="Adhikari A."/>
            <person name="Zheng C.-J."/>
            <person name="Schuster L."/>
            <person name="Cowan T.M."/>
            <person name="Smanski M.J."/>
            <person name="Chevrette M.G."/>
            <person name="De Carvalho L.P.S."/>
            <person name="Shen B."/>
        </authorList>
    </citation>
    <scope>NUCLEOTIDE SEQUENCE [LARGE SCALE GENOMIC DNA]</scope>
    <source>
        <strain evidence="2 3">NPDC049503</strain>
    </source>
</reference>
<evidence type="ECO:0000256" key="1">
    <source>
        <dbReference type="SAM" id="Phobius"/>
    </source>
</evidence>
<sequence length="331" mass="34568">MPSLVPGLAGRLSPAHLLMVLMASGTGTLVALRIYAGVTAPEIPPGELRKAASAFRRLADALDGGETGSPGPRGGAAGKADAAAASVWKHSSGQAVDEFAQLYLLRIMPLPAALARDCRVVAAGCDAYATLVDDVNRRFAELEKAIVQLLWLVAFQPLTTGLFGVAQAMAAVQLARLVRIAQALKSAFAANAARVMQMAFPRYLLTTLNYAAVDGAAYAAGSIALDRSVDLAYGLPLGSPRDNAEEFGKTVVANTGYILGYDVAKLGLRGPASRGGELAARLFGSGFGYTPVKGALDGDEEIMTTPEEWAGKLEGHGLRALIFPPGWRFGR</sequence>
<protein>
    <submittedName>
        <fullName evidence="2">Uncharacterized protein</fullName>
    </submittedName>
</protein>
<keyword evidence="3" id="KW-1185">Reference proteome</keyword>
<gene>
    <name evidence="2" type="ORF">ACIBP5_13960</name>
</gene>
<keyword evidence="1" id="KW-0812">Transmembrane</keyword>
<evidence type="ECO:0000313" key="3">
    <source>
        <dbReference type="Proteomes" id="UP001612928"/>
    </source>
</evidence>
<organism evidence="2 3">
    <name type="scientific">Nonomuraea indica</name>
    <dbReference type="NCBI Taxonomy" id="1581193"/>
    <lineage>
        <taxon>Bacteria</taxon>
        <taxon>Bacillati</taxon>
        <taxon>Actinomycetota</taxon>
        <taxon>Actinomycetes</taxon>
        <taxon>Streptosporangiales</taxon>
        <taxon>Streptosporangiaceae</taxon>
        <taxon>Nonomuraea</taxon>
    </lineage>
</organism>
<feature type="transmembrane region" description="Helical" evidence="1">
    <location>
        <begin position="15"/>
        <end position="36"/>
    </location>
</feature>
<keyword evidence="1" id="KW-0472">Membrane</keyword>
<dbReference type="Proteomes" id="UP001612928">
    <property type="component" value="Unassembled WGS sequence"/>
</dbReference>
<dbReference type="RefSeq" id="WP_397020842.1">
    <property type="nucleotide sequence ID" value="NZ_JBITMB010000003.1"/>
</dbReference>
<evidence type="ECO:0000313" key="2">
    <source>
        <dbReference type="EMBL" id="MFI7441054.1"/>
    </source>
</evidence>
<dbReference type="EMBL" id="JBITMB010000003">
    <property type="protein sequence ID" value="MFI7441054.1"/>
    <property type="molecule type" value="Genomic_DNA"/>
</dbReference>
<name>A0ABW8A2Q4_9ACTN</name>
<comment type="caution">
    <text evidence="2">The sequence shown here is derived from an EMBL/GenBank/DDBJ whole genome shotgun (WGS) entry which is preliminary data.</text>
</comment>
<keyword evidence="1" id="KW-1133">Transmembrane helix</keyword>
<accession>A0ABW8A2Q4</accession>